<protein>
    <recommendedName>
        <fullName evidence="1">SPIN-DOC-like zinc-finger domain-containing protein</fullName>
    </recommendedName>
</protein>
<dbReference type="Proteomes" id="UP000265160">
    <property type="component" value="Unplaced"/>
</dbReference>
<sequence>MAKTKNENRSFLDRWETEYLFTYVKDRPVCLVCGAHVALTKEYNIRRHYEMKHQEKYKDLDMTQRRWKAEEMKRSFVSQQTMFKKAISQSEAAVKASFVVAAEIAKSARPFSEGEFVKSCMMKVCPEKKQAFSNVSLSRNTVADRTRELANDLNNQLMEKGNSFVAFSLAMDESSDASDTAQLSVFIRGVDSTLCVTEELLGLKSMHGTTTGKEMKRFEEVSKCLTEMKLPWEKLVGSGLVGRVREKMRAENCAGELTVYHCIIHQESLCVVNFIRAKGLNHRQFKSFLEECGSEYGDVPYHTEVRWLSRGKVLNRCFELREEIFQFLESKGQDTAELREQEFLCELAFMCDIMSHLIALNLQLQGRGHIITDMYTAVRAFKTKLCLWQNQMLQGNLGHFPCCQMMNMQISTAVFPCAQFAEKLCVLSTEFTWRFADFDAQKCRFELLSNPFAVDVAKAPTNLQMELIELQYSDTLKSKYNAVGASQFPHFIPDTMPGLRTHAAQMLSMFGSTYLCEQLFSSMKMAKTSHRRRLTDEHLHSILRISSAQSLSPDIEELASKKRCQVSGLDRDLIFNNPHFTVLLFG</sequence>
<name>A0A3P9DUS8_9CICH</name>
<dbReference type="STRING" id="106582.ENSMZEP00005038057"/>
<dbReference type="PANTHER" id="PTHR45913">
    <property type="entry name" value="EPM2A-INTERACTING PROTEIN 1"/>
    <property type="match status" value="1"/>
</dbReference>
<reference evidence="2" key="1">
    <citation type="submission" date="2025-08" db="UniProtKB">
        <authorList>
            <consortium name="Ensembl"/>
        </authorList>
    </citation>
    <scope>IDENTIFICATION</scope>
</reference>
<dbReference type="InterPro" id="IPR012337">
    <property type="entry name" value="RNaseH-like_sf"/>
</dbReference>
<evidence type="ECO:0000313" key="2">
    <source>
        <dbReference type="Ensembl" id="ENSMZEP00005038057.1"/>
    </source>
</evidence>
<proteinExistence type="predicted"/>
<dbReference type="Ensembl" id="ENSMZET00005039459.1">
    <property type="protein sequence ID" value="ENSMZEP00005038057.1"/>
    <property type="gene ID" value="ENSMZEG00005028465.1"/>
</dbReference>
<dbReference type="SUPFAM" id="SSF53098">
    <property type="entry name" value="Ribonuclease H-like"/>
    <property type="match status" value="1"/>
</dbReference>
<dbReference type="PANTHER" id="PTHR45913:SF11">
    <property type="entry name" value="EPM2A-INTERACTING PROTEIN 1"/>
    <property type="match status" value="1"/>
</dbReference>
<keyword evidence="3" id="KW-1185">Reference proteome</keyword>
<organism evidence="2 3">
    <name type="scientific">Maylandia zebra</name>
    <name type="common">zebra mbuna</name>
    <dbReference type="NCBI Taxonomy" id="106582"/>
    <lineage>
        <taxon>Eukaryota</taxon>
        <taxon>Metazoa</taxon>
        <taxon>Chordata</taxon>
        <taxon>Craniata</taxon>
        <taxon>Vertebrata</taxon>
        <taxon>Euteleostomi</taxon>
        <taxon>Actinopterygii</taxon>
        <taxon>Neopterygii</taxon>
        <taxon>Teleostei</taxon>
        <taxon>Neoteleostei</taxon>
        <taxon>Acanthomorphata</taxon>
        <taxon>Ovalentaria</taxon>
        <taxon>Cichlomorphae</taxon>
        <taxon>Cichliformes</taxon>
        <taxon>Cichlidae</taxon>
        <taxon>African cichlids</taxon>
        <taxon>Pseudocrenilabrinae</taxon>
        <taxon>Haplochromini</taxon>
        <taxon>Maylandia</taxon>
        <taxon>Maylandia zebra complex</taxon>
    </lineage>
</organism>
<evidence type="ECO:0000313" key="3">
    <source>
        <dbReference type="Proteomes" id="UP000265160"/>
    </source>
</evidence>
<dbReference type="GeneTree" id="ENSGT00950000182812"/>
<reference evidence="2" key="2">
    <citation type="submission" date="2025-09" db="UniProtKB">
        <authorList>
            <consortium name="Ensembl"/>
        </authorList>
    </citation>
    <scope>IDENTIFICATION</scope>
</reference>
<dbReference type="AlphaFoldDB" id="A0A3P9DUS8"/>
<feature type="domain" description="SPIN-DOC-like zinc-finger" evidence="1">
    <location>
        <begin position="13"/>
        <end position="70"/>
    </location>
</feature>
<accession>A0A3P9DUS8</accession>
<dbReference type="InterPro" id="IPR040647">
    <property type="entry name" value="SPIN-DOC_Znf-C2H2"/>
</dbReference>
<evidence type="ECO:0000259" key="1">
    <source>
        <dbReference type="Pfam" id="PF18658"/>
    </source>
</evidence>
<dbReference type="Pfam" id="PF18658">
    <property type="entry name" value="zf-C2H2_12"/>
    <property type="match status" value="1"/>
</dbReference>